<protein>
    <submittedName>
        <fullName evidence="1">Uncharacterized protein</fullName>
    </submittedName>
</protein>
<sequence>MAVKSPIVELRARA</sequence>
<accession>A0A0A8YMI8</accession>
<proteinExistence type="predicted"/>
<dbReference type="EMBL" id="GBRH01271610">
    <property type="protein sequence ID" value="JAD26285.1"/>
    <property type="molecule type" value="Transcribed_RNA"/>
</dbReference>
<reference evidence="1" key="1">
    <citation type="submission" date="2014-09" db="EMBL/GenBank/DDBJ databases">
        <authorList>
            <person name="Magalhaes I.L.F."/>
            <person name="Oliveira U."/>
            <person name="Santos F.R."/>
            <person name="Vidigal T.H.D.A."/>
            <person name="Brescovit A.D."/>
            <person name="Santos A.J."/>
        </authorList>
    </citation>
    <scope>NUCLEOTIDE SEQUENCE</scope>
    <source>
        <tissue evidence="1">Shoot tissue taken approximately 20 cm above the soil surface</tissue>
    </source>
</reference>
<organism evidence="1">
    <name type="scientific">Arundo donax</name>
    <name type="common">Giant reed</name>
    <name type="synonym">Donax arundinaceus</name>
    <dbReference type="NCBI Taxonomy" id="35708"/>
    <lineage>
        <taxon>Eukaryota</taxon>
        <taxon>Viridiplantae</taxon>
        <taxon>Streptophyta</taxon>
        <taxon>Embryophyta</taxon>
        <taxon>Tracheophyta</taxon>
        <taxon>Spermatophyta</taxon>
        <taxon>Magnoliopsida</taxon>
        <taxon>Liliopsida</taxon>
        <taxon>Poales</taxon>
        <taxon>Poaceae</taxon>
        <taxon>PACMAD clade</taxon>
        <taxon>Arundinoideae</taxon>
        <taxon>Arundineae</taxon>
        <taxon>Arundo</taxon>
    </lineage>
</organism>
<reference evidence="1" key="2">
    <citation type="journal article" date="2015" name="Data Brief">
        <title>Shoot transcriptome of the giant reed, Arundo donax.</title>
        <authorList>
            <person name="Barrero R.A."/>
            <person name="Guerrero F.D."/>
            <person name="Moolhuijzen P."/>
            <person name="Goolsby J.A."/>
            <person name="Tidwell J."/>
            <person name="Bellgard S.E."/>
            <person name="Bellgard M.I."/>
        </authorList>
    </citation>
    <scope>NUCLEOTIDE SEQUENCE</scope>
    <source>
        <tissue evidence="1">Shoot tissue taken approximately 20 cm above the soil surface</tissue>
    </source>
</reference>
<name>A0A0A8YMI8_ARUDO</name>
<evidence type="ECO:0000313" key="1">
    <source>
        <dbReference type="EMBL" id="JAD26285.1"/>
    </source>
</evidence>